<dbReference type="AlphaFoldDB" id="A0A090NA97"/>
<dbReference type="Proteomes" id="UP000017944">
    <property type="component" value="Unassembled WGS sequence"/>
</dbReference>
<organism evidence="1 2">
    <name type="scientific">Shigella dysenteriae WRSd3</name>
    <dbReference type="NCBI Taxonomy" id="1401327"/>
    <lineage>
        <taxon>Bacteria</taxon>
        <taxon>Pseudomonadati</taxon>
        <taxon>Pseudomonadota</taxon>
        <taxon>Gammaproteobacteria</taxon>
        <taxon>Enterobacterales</taxon>
        <taxon>Enterobacteriaceae</taxon>
        <taxon>Shigella</taxon>
    </lineage>
</organism>
<sequence>MAPSDAILFQEGVSVKLRLPQLSSGEYLPGSLQDKILSDDCLEKEQMVVSAIASTPQASYHI</sequence>
<proteinExistence type="predicted"/>
<evidence type="ECO:0000313" key="2">
    <source>
        <dbReference type="Proteomes" id="UP000017944"/>
    </source>
</evidence>
<geneLocation type="plasmid" evidence="1">
    <name>unnamed</name>
</geneLocation>
<protein>
    <submittedName>
        <fullName evidence="1">Uncharacterized protein</fullName>
    </submittedName>
</protein>
<accession>A0A090NA97</accession>
<name>A0A090NA97_SHIDY</name>
<evidence type="ECO:0000313" key="1">
    <source>
        <dbReference type="EMBL" id="ESU76204.1"/>
    </source>
</evidence>
<comment type="caution">
    <text evidence="1">The sequence shown here is derived from an EMBL/GenBank/DDBJ whole genome shotgun (WGS) entry which is preliminary data.</text>
</comment>
<gene>
    <name evidence="1" type="ORF">WRSd3_p00356</name>
</gene>
<keyword evidence="1" id="KW-0614">Plasmid</keyword>
<dbReference type="EMBL" id="AXUT01000778">
    <property type="protein sequence ID" value="ESU76204.1"/>
    <property type="molecule type" value="Genomic_DNA"/>
</dbReference>
<reference evidence="1 2" key="1">
    <citation type="submission" date="2013-10" db="EMBL/GenBank/DDBJ databases">
        <title>Draft genomes and the virulence plasmids of Sd1617 vaccine constructs: WRSd3 and WRSd5.</title>
        <authorList>
            <person name="Aksomboon Vongsawan A."/>
            <person name="Venkatesan M.M."/>
            <person name="Vaisvil B."/>
            <person name="Emel G."/>
            <person name="Kepatral V."/>
            <person name="Sethabutr O."/>
            <person name="Serichantalergs O."/>
            <person name="Mason C."/>
        </authorList>
    </citation>
    <scope>NUCLEOTIDE SEQUENCE [LARGE SCALE GENOMIC DNA]</scope>
    <source>
        <strain evidence="1 2">WRSd3</strain>
        <plasmid evidence="1">unnamed</plasmid>
    </source>
</reference>